<proteinExistence type="predicted"/>
<dbReference type="RefSeq" id="XP_004180221.1">
    <property type="nucleotide sequence ID" value="XM_004180173.1"/>
</dbReference>
<evidence type="ECO:0000313" key="2">
    <source>
        <dbReference type="Proteomes" id="UP000002866"/>
    </source>
</evidence>
<dbReference type="EMBL" id="HE806319">
    <property type="protein sequence ID" value="CCH60702.1"/>
    <property type="molecule type" value="Genomic_DNA"/>
</dbReference>
<dbReference type="HOGENOM" id="CLU_286545_0_0_1"/>
<accession>I2H2V0</accession>
<dbReference type="KEGG" id="tbl:TBLA_0D01940"/>
<reference evidence="1 2" key="1">
    <citation type="journal article" date="2011" name="Proc. Natl. Acad. Sci. U.S.A.">
        <title>Evolutionary erosion of yeast sex chromosomes by mating-type switching accidents.</title>
        <authorList>
            <person name="Gordon J.L."/>
            <person name="Armisen D."/>
            <person name="Proux-Wera E."/>
            <person name="Oheigeartaigh S.S."/>
            <person name="Byrne K.P."/>
            <person name="Wolfe K.H."/>
        </authorList>
    </citation>
    <scope>NUCLEOTIDE SEQUENCE [LARGE SCALE GENOMIC DNA]</scope>
    <source>
        <strain evidence="2">ATCC 34711 / CBS 6284 / DSM 70876 / NBRC 10599 / NRRL Y-10934 / UCD 77-7</strain>
    </source>
</reference>
<dbReference type="GeneID" id="14495738"/>
<dbReference type="InParanoid" id="I2H2V0"/>
<sequence length="1078" mass="126824">MRRYNDLTMINNTELSGLDFSIATCARQLPDEYNNQDISHSVITKSVLKREHYGVGSYFTNRSQYCSYLFLCFTDKLKIYKSGKLVNFIEFASSRCIYYVGHNKGDFIFHTCFFSDGEIVIYYYRFNDQNNDCIDFFTVRKKTKSFKYKRNMRFISERLDNLLCINIDYTNTLHINLSDVIEKGILEVVPFLPDISTRWLHFGYLKHRKVKEQQLSSIDTLFIFNIDSYDNKLNLDVLERQKDGSFDLLNIKSYNIFTTYPSKLLYGSLPKDDIVFCVSRVYTCIFHNHSLFQYKNNWQYTDASKIDFKKCHLQGESLYMSIWLDNGTYYETTLTRDFGSIKQLKWKIAKSHLMGLFDNDHRVTKVFAYTKKMCIFADYFIVKYYSFKSRKVPNHSGVILTAYEKKTYTTFCWINYLPRMIKHNTKPICPVENFKFVIKGGFFNSTSTGFLEKHSFKPYPILKNERLTNFNKNDIIYDIIVTDTGIKPQTIDVNSPSLLKRLTTLHCFTKFGKYLPLEEEPTLISITEIISNSNDRQYFGFIFAPFQMGNDDIPITDLRVKINSYTSTNKEETIIELITFDSINRSQFGKNLRYKDIIAITGFQLKEKDSFGIILHTKTKSYLFNVGFEDAYLESTFSMYNKYINSDFSPIDVQLQFTSNFYPQIIYMNAEGDIYFQYMNNNSIFECHIKSKFREPFKSLRVSENNFMVYYNYKETIFISIATQQYFHIDLAYEPLIMRYSADKINGGKWLHILDTCNVLHSYVMQLESTSTFDTSLTAYKIIKNVPIQMEYIESIDKFIILNQNSQTRHVYLQIYDYQLNLTDSFEIHKLCEHSNFTYVSWNISHYIFLNCVENGKLSIIRIFELNYRGRLKGTRKIVENNNFLVSTISFSKYDKLLYLFGNNMAAYSFKIDHESNYGDITSIKKVQITSNAYDPKMGLPIASYESIEGNRKIRVLYNNGDYMDYKLENNHLNKYQPQNPSLYKRERGPEGFQHLHATTILSSQQKIFTDSLEKSGSFFNYMNKDTNYYTCLLYSDHYVQVINEETQAAIKLHGESYVTEMTDIPSTFLNSICFVTP</sequence>
<organism evidence="1 2">
    <name type="scientific">Henningerozyma blattae (strain ATCC 34711 / CBS 6284 / DSM 70876 / NBRC 10599 / NRRL Y-10934 / UCD 77-7)</name>
    <name type="common">Yeast</name>
    <name type="synonym">Tetrapisispora blattae</name>
    <dbReference type="NCBI Taxonomy" id="1071380"/>
    <lineage>
        <taxon>Eukaryota</taxon>
        <taxon>Fungi</taxon>
        <taxon>Dikarya</taxon>
        <taxon>Ascomycota</taxon>
        <taxon>Saccharomycotina</taxon>
        <taxon>Saccharomycetes</taxon>
        <taxon>Saccharomycetales</taxon>
        <taxon>Saccharomycetaceae</taxon>
        <taxon>Henningerozyma</taxon>
    </lineage>
</organism>
<evidence type="ECO:0000313" key="1">
    <source>
        <dbReference type="EMBL" id="CCH60702.1"/>
    </source>
</evidence>
<dbReference type="Proteomes" id="UP000002866">
    <property type="component" value="Chromosome 4"/>
</dbReference>
<name>I2H2V0_HENB6</name>
<dbReference type="AlphaFoldDB" id="I2H2V0"/>
<keyword evidence="2" id="KW-1185">Reference proteome</keyword>
<gene>
    <name evidence="1" type="primary">TBLA0D01940</name>
    <name evidence="1" type="ORF">TBLA_0D01940</name>
</gene>
<protein>
    <submittedName>
        <fullName evidence="1">Uncharacterized protein</fullName>
    </submittedName>
</protein>